<proteinExistence type="predicted"/>
<protein>
    <submittedName>
        <fullName evidence="1">Uncharacterized protein</fullName>
    </submittedName>
</protein>
<keyword evidence="2" id="KW-1185">Reference proteome</keyword>
<organism evidence="1 2">
    <name type="scientific">Actinomadura macrotermitis</name>
    <dbReference type="NCBI Taxonomy" id="2585200"/>
    <lineage>
        <taxon>Bacteria</taxon>
        <taxon>Bacillati</taxon>
        <taxon>Actinomycetota</taxon>
        <taxon>Actinomycetes</taxon>
        <taxon>Streptosporangiales</taxon>
        <taxon>Thermomonosporaceae</taxon>
        <taxon>Actinomadura</taxon>
    </lineage>
</organism>
<gene>
    <name evidence="1" type="ORF">ACRB68_55820</name>
</gene>
<evidence type="ECO:0000313" key="1">
    <source>
        <dbReference type="EMBL" id="MQY07481.1"/>
    </source>
</evidence>
<dbReference type="Proteomes" id="UP000487268">
    <property type="component" value="Unassembled WGS sequence"/>
</dbReference>
<evidence type="ECO:0000313" key="2">
    <source>
        <dbReference type="Proteomes" id="UP000487268"/>
    </source>
</evidence>
<reference evidence="1 2" key="1">
    <citation type="submission" date="2019-10" db="EMBL/GenBank/DDBJ databases">
        <title>Actinomadura rubteroloni sp. nov. and Actinomadura macrotermitis sp. nov., isolated from the gut of fungus growing-termite Macrotermes natalensis.</title>
        <authorList>
            <person name="Benndorf R."/>
            <person name="Martin K."/>
            <person name="Kuefner M."/>
            <person name="De Beer W."/>
            <person name="Kaster A.-K."/>
            <person name="Vollmers J."/>
            <person name="Poulsen M."/>
            <person name="Beemelmanns C."/>
        </authorList>
    </citation>
    <scope>NUCLEOTIDE SEQUENCE [LARGE SCALE GENOMIC DNA]</scope>
    <source>
        <strain evidence="1 2">RB68</strain>
    </source>
</reference>
<accession>A0A7K0C1Y8</accession>
<name>A0A7K0C1Y8_9ACTN</name>
<dbReference type="AlphaFoldDB" id="A0A7K0C1Y8"/>
<comment type="caution">
    <text evidence="1">The sequence shown here is derived from an EMBL/GenBank/DDBJ whole genome shotgun (WGS) entry which is preliminary data.</text>
</comment>
<dbReference type="EMBL" id="WEGH01000003">
    <property type="protein sequence ID" value="MQY07481.1"/>
    <property type="molecule type" value="Genomic_DNA"/>
</dbReference>
<sequence>MDVPRLYSWDVEQGGAGGVTDDPVRAIDHVNTALASSPPGTCAVVKRVQLSIGLVPGYLLVAEVGRARRDQVTGHVVWEVVQVPPMRLRR</sequence>